<dbReference type="Proteomes" id="UP000030111">
    <property type="component" value="Unassembled WGS sequence"/>
</dbReference>
<dbReference type="Pfam" id="PF13673">
    <property type="entry name" value="Acetyltransf_10"/>
    <property type="match status" value="1"/>
</dbReference>
<accession>A0A0A2MUP2</accession>
<name>A0A0A2MUP2_9FLAO</name>
<dbReference type="STRING" id="1121898.GCA_000422725_03618"/>
<keyword evidence="1 4" id="KW-0808">Transferase</keyword>
<feature type="domain" description="N-acetyltransferase" evidence="3">
    <location>
        <begin position="1"/>
        <end position="163"/>
    </location>
</feature>
<evidence type="ECO:0000259" key="3">
    <source>
        <dbReference type="PROSITE" id="PS51186"/>
    </source>
</evidence>
<dbReference type="OrthoDB" id="9800604at2"/>
<dbReference type="SUPFAM" id="SSF55729">
    <property type="entry name" value="Acyl-CoA N-acyltransferases (Nat)"/>
    <property type="match status" value="1"/>
</dbReference>
<dbReference type="InterPro" id="IPR050832">
    <property type="entry name" value="Bact_Acetyltransf"/>
</dbReference>
<dbReference type="GO" id="GO:0016747">
    <property type="term" value="F:acyltransferase activity, transferring groups other than amino-acyl groups"/>
    <property type="evidence" value="ECO:0007669"/>
    <property type="project" value="InterPro"/>
</dbReference>
<dbReference type="AlphaFoldDB" id="A0A0A2MUP2"/>
<keyword evidence="2" id="KW-0012">Acyltransferase</keyword>
<dbReference type="eggNOG" id="COG0456">
    <property type="taxonomic scope" value="Bacteria"/>
</dbReference>
<protein>
    <submittedName>
        <fullName evidence="4">Acetyltransferase</fullName>
    </submittedName>
</protein>
<organism evidence="4 5">
    <name type="scientific">Flavobacterium subsaxonicum WB 4.1-42 = DSM 21790</name>
    <dbReference type="NCBI Taxonomy" id="1121898"/>
    <lineage>
        <taxon>Bacteria</taxon>
        <taxon>Pseudomonadati</taxon>
        <taxon>Bacteroidota</taxon>
        <taxon>Flavobacteriia</taxon>
        <taxon>Flavobacteriales</taxon>
        <taxon>Flavobacteriaceae</taxon>
        <taxon>Flavobacterium</taxon>
    </lineage>
</organism>
<dbReference type="InterPro" id="IPR000182">
    <property type="entry name" value="GNAT_dom"/>
</dbReference>
<dbReference type="InterPro" id="IPR016181">
    <property type="entry name" value="Acyl_CoA_acyltransferase"/>
</dbReference>
<dbReference type="PANTHER" id="PTHR43877">
    <property type="entry name" value="AMINOALKYLPHOSPHONATE N-ACETYLTRANSFERASE-RELATED-RELATED"/>
    <property type="match status" value="1"/>
</dbReference>
<evidence type="ECO:0000313" key="5">
    <source>
        <dbReference type="Proteomes" id="UP000030111"/>
    </source>
</evidence>
<keyword evidence="5" id="KW-1185">Reference proteome</keyword>
<dbReference type="Gene3D" id="3.40.630.30">
    <property type="match status" value="1"/>
</dbReference>
<evidence type="ECO:0000256" key="1">
    <source>
        <dbReference type="ARBA" id="ARBA00022679"/>
    </source>
</evidence>
<comment type="caution">
    <text evidence="4">The sequence shown here is derived from an EMBL/GenBank/DDBJ whole genome shotgun (WGS) entry which is preliminary data.</text>
</comment>
<proteinExistence type="predicted"/>
<reference evidence="4 5" key="1">
    <citation type="submission" date="2013-09" db="EMBL/GenBank/DDBJ databases">
        <authorList>
            <person name="Zeng Z."/>
            <person name="Chen C."/>
        </authorList>
    </citation>
    <scope>NUCLEOTIDE SEQUENCE [LARGE SCALE GENOMIC DNA]</scope>
    <source>
        <strain evidence="4 5">WB 4.1-42</strain>
    </source>
</reference>
<gene>
    <name evidence="4" type="ORF">Q766_14980</name>
</gene>
<sequence length="163" mass="18253">MEILKASIKDYDLIHAIAVPSWQHTYSSILSAEQLDYMLTLMYSHDAITEQISIKGHHFLLAAEDGQYLGFASYEINSVYEATKIHKLYVLPGAQGRGVGKALVTVIENTAKAHGNNKLLLNVNRYNPAVNFYLKTGFAKIGQEDINIGNGYLMEDYIMQKPL</sequence>
<dbReference type="CDD" id="cd04301">
    <property type="entry name" value="NAT_SF"/>
    <property type="match status" value="1"/>
</dbReference>
<dbReference type="PROSITE" id="PS51186">
    <property type="entry name" value="GNAT"/>
    <property type="match status" value="1"/>
</dbReference>
<evidence type="ECO:0000313" key="4">
    <source>
        <dbReference type="EMBL" id="KGO91945.1"/>
    </source>
</evidence>
<evidence type="ECO:0000256" key="2">
    <source>
        <dbReference type="ARBA" id="ARBA00023315"/>
    </source>
</evidence>
<dbReference type="PANTHER" id="PTHR43877:SF2">
    <property type="entry name" value="AMINOALKYLPHOSPHONATE N-ACETYLTRANSFERASE-RELATED"/>
    <property type="match status" value="1"/>
</dbReference>
<dbReference type="EMBL" id="JRLY01000013">
    <property type="protein sequence ID" value="KGO91945.1"/>
    <property type="molecule type" value="Genomic_DNA"/>
</dbReference>
<dbReference type="RefSeq" id="WP_026989718.1">
    <property type="nucleotide sequence ID" value="NZ_AUGP01000001.1"/>
</dbReference>